<gene>
    <name evidence="2" type="ORF">GCM10023208_23570</name>
</gene>
<dbReference type="RefSeq" id="WP_346033259.1">
    <property type="nucleotide sequence ID" value="NZ_BAABHV010000017.1"/>
</dbReference>
<organism evidence="2 3">
    <name type="scientific">Erythrobacter westpacificensis</name>
    <dbReference type="NCBI Taxonomy" id="1055231"/>
    <lineage>
        <taxon>Bacteria</taxon>
        <taxon>Pseudomonadati</taxon>
        <taxon>Pseudomonadota</taxon>
        <taxon>Alphaproteobacteria</taxon>
        <taxon>Sphingomonadales</taxon>
        <taxon>Erythrobacteraceae</taxon>
        <taxon>Erythrobacter/Porphyrobacter group</taxon>
        <taxon>Erythrobacter</taxon>
    </lineage>
</organism>
<evidence type="ECO:0000256" key="1">
    <source>
        <dbReference type="SAM" id="MobiDB-lite"/>
    </source>
</evidence>
<accession>A0ABP9KIL0</accession>
<evidence type="ECO:0000313" key="2">
    <source>
        <dbReference type="EMBL" id="GAA5057743.1"/>
    </source>
</evidence>
<feature type="compositionally biased region" description="Gly residues" evidence="1">
    <location>
        <begin position="65"/>
        <end position="75"/>
    </location>
</feature>
<dbReference type="EMBL" id="BAABHV010000017">
    <property type="protein sequence ID" value="GAA5057743.1"/>
    <property type="molecule type" value="Genomic_DNA"/>
</dbReference>
<dbReference type="Pfam" id="PF06676">
    <property type="entry name" value="DUF1178"/>
    <property type="match status" value="1"/>
</dbReference>
<comment type="caution">
    <text evidence="2">The sequence shown here is derived from an EMBL/GenBank/DDBJ whole genome shotgun (WGS) entry which is preliminary data.</text>
</comment>
<sequence length="160" mass="17118">MIVYDLSCEHGHRFEGWFSSSEDFATQQERGLVSCPTCGSESVIKAPMAPAVGRKGNQQQVNGPSGEGQGRGGNGLSNTPMTPEVAEAIDKLAKAQARALKDSTWVGKDFVEQSRAMHYGERDHAPIHGEATLQQARELVDEGVPVAPLPLPVAPPEDVN</sequence>
<reference evidence="3" key="1">
    <citation type="journal article" date="2019" name="Int. J. Syst. Evol. Microbiol.">
        <title>The Global Catalogue of Microorganisms (GCM) 10K type strain sequencing project: providing services to taxonomists for standard genome sequencing and annotation.</title>
        <authorList>
            <consortium name="The Broad Institute Genomics Platform"/>
            <consortium name="The Broad Institute Genome Sequencing Center for Infectious Disease"/>
            <person name="Wu L."/>
            <person name="Ma J."/>
        </authorList>
    </citation>
    <scope>NUCLEOTIDE SEQUENCE [LARGE SCALE GENOMIC DNA]</scope>
    <source>
        <strain evidence="3">JCM 18014</strain>
    </source>
</reference>
<dbReference type="PIRSF" id="PIRSF032131">
    <property type="entry name" value="UCP032131"/>
    <property type="match status" value="1"/>
</dbReference>
<protein>
    <submittedName>
        <fullName evidence="2">DUF1178 family protein</fullName>
    </submittedName>
</protein>
<dbReference type="Proteomes" id="UP001500518">
    <property type="component" value="Unassembled WGS sequence"/>
</dbReference>
<dbReference type="InterPro" id="IPR009562">
    <property type="entry name" value="DUF1178"/>
</dbReference>
<evidence type="ECO:0000313" key="3">
    <source>
        <dbReference type="Proteomes" id="UP001500518"/>
    </source>
</evidence>
<feature type="region of interest" description="Disordered" evidence="1">
    <location>
        <begin position="46"/>
        <end position="84"/>
    </location>
</feature>
<name>A0ABP9KIL0_9SPHN</name>
<keyword evidence="3" id="KW-1185">Reference proteome</keyword>
<proteinExistence type="predicted"/>